<accession>A0A0A8YRS7</accession>
<evidence type="ECO:0000313" key="1">
    <source>
        <dbReference type="EMBL" id="JAD28408.1"/>
    </source>
</evidence>
<name>A0A0A8YRS7_ARUDO</name>
<protein>
    <submittedName>
        <fullName evidence="1">Uncharacterized protein</fullName>
    </submittedName>
</protein>
<proteinExistence type="predicted"/>
<organism evidence="1">
    <name type="scientific">Arundo donax</name>
    <name type="common">Giant reed</name>
    <name type="synonym">Donax arundinaceus</name>
    <dbReference type="NCBI Taxonomy" id="35708"/>
    <lineage>
        <taxon>Eukaryota</taxon>
        <taxon>Viridiplantae</taxon>
        <taxon>Streptophyta</taxon>
        <taxon>Embryophyta</taxon>
        <taxon>Tracheophyta</taxon>
        <taxon>Spermatophyta</taxon>
        <taxon>Magnoliopsida</taxon>
        <taxon>Liliopsida</taxon>
        <taxon>Poales</taxon>
        <taxon>Poaceae</taxon>
        <taxon>PACMAD clade</taxon>
        <taxon>Arundinoideae</taxon>
        <taxon>Arundineae</taxon>
        <taxon>Arundo</taxon>
    </lineage>
</organism>
<reference evidence="1" key="2">
    <citation type="journal article" date="2015" name="Data Brief">
        <title>Shoot transcriptome of the giant reed, Arundo donax.</title>
        <authorList>
            <person name="Barrero R.A."/>
            <person name="Guerrero F.D."/>
            <person name="Moolhuijzen P."/>
            <person name="Goolsby J.A."/>
            <person name="Tidwell J."/>
            <person name="Bellgard S.E."/>
            <person name="Bellgard M.I."/>
        </authorList>
    </citation>
    <scope>NUCLEOTIDE SEQUENCE</scope>
    <source>
        <tissue evidence="1">Shoot tissue taken approximately 20 cm above the soil surface</tissue>
    </source>
</reference>
<dbReference type="AlphaFoldDB" id="A0A0A8YRS7"/>
<dbReference type="EMBL" id="GBRH01269487">
    <property type="protein sequence ID" value="JAD28408.1"/>
    <property type="molecule type" value="Transcribed_RNA"/>
</dbReference>
<sequence length="43" mass="4999">MTRFTMLVWPKKLESKCRLLTSAFSLPTLLVGSRLERFADQNI</sequence>
<reference evidence="1" key="1">
    <citation type="submission" date="2014-09" db="EMBL/GenBank/DDBJ databases">
        <authorList>
            <person name="Magalhaes I.L.F."/>
            <person name="Oliveira U."/>
            <person name="Santos F.R."/>
            <person name="Vidigal T.H.D.A."/>
            <person name="Brescovit A.D."/>
            <person name="Santos A.J."/>
        </authorList>
    </citation>
    <scope>NUCLEOTIDE SEQUENCE</scope>
    <source>
        <tissue evidence="1">Shoot tissue taken approximately 20 cm above the soil surface</tissue>
    </source>
</reference>